<evidence type="ECO:0000313" key="1">
    <source>
        <dbReference type="EMBL" id="CAB3796155.1"/>
    </source>
</evidence>
<organism evidence="1 2">
    <name type="scientific">Paraburkholderia ultramafica</name>
    <dbReference type="NCBI Taxonomy" id="1544867"/>
    <lineage>
        <taxon>Bacteria</taxon>
        <taxon>Pseudomonadati</taxon>
        <taxon>Pseudomonadota</taxon>
        <taxon>Betaproteobacteria</taxon>
        <taxon>Burkholderiales</taxon>
        <taxon>Burkholderiaceae</taxon>
        <taxon>Paraburkholderia</taxon>
    </lineage>
</organism>
<name>A0A6S7BD13_9BURK</name>
<dbReference type="Proteomes" id="UP000494365">
    <property type="component" value="Unassembled WGS sequence"/>
</dbReference>
<dbReference type="InterPro" id="IPR009078">
    <property type="entry name" value="Ferritin-like_SF"/>
</dbReference>
<keyword evidence="2" id="KW-1185">Reference proteome</keyword>
<gene>
    <name evidence="1" type="ORF">LMG28614_04307</name>
</gene>
<reference evidence="1 2" key="1">
    <citation type="submission" date="2020-04" db="EMBL/GenBank/DDBJ databases">
        <authorList>
            <person name="De Canck E."/>
        </authorList>
    </citation>
    <scope>NUCLEOTIDE SEQUENCE [LARGE SCALE GENOMIC DNA]</scope>
    <source>
        <strain evidence="1 2">LMG 28614</strain>
    </source>
</reference>
<evidence type="ECO:0008006" key="3">
    <source>
        <dbReference type="Google" id="ProtNLM"/>
    </source>
</evidence>
<dbReference type="EMBL" id="CADIKK010000020">
    <property type="protein sequence ID" value="CAB3796155.1"/>
    <property type="molecule type" value="Genomic_DNA"/>
</dbReference>
<dbReference type="RefSeq" id="WP_175151421.1">
    <property type="nucleotide sequence ID" value="NZ_CADIKK010000020.1"/>
</dbReference>
<protein>
    <recommendedName>
        <fullName evidence="3">Ferritin-like domain-containing protein</fullName>
    </recommendedName>
</protein>
<proteinExistence type="predicted"/>
<accession>A0A6S7BD13</accession>
<evidence type="ECO:0000313" key="2">
    <source>
        <dbReference type="Proteomes" id="UP000494365"/>
    </source>
</evidence>
<dbReference type="AlphaFoldDB" id="A0A6S7BD13"/>
<sequence length="340" mass="39404">MSDSITDTFAVERLIQGFTAPVLPQRRPDRAAVEAADHNARQWTSSVAGPLKPGSDVHRREMCRMFRETFNPYRPSVLEWPKLEPEALERIVSLPIWDIAVQTEGRARLRMAAYAATVDEPDVRESLALNAWEESRHKEVLTRMVTTYGISLASEAPYVYPRDTEWAYLVTGYSECIDSFFAFGLFEVAQRSGLFPPELIDTFEPVMQEECRHILLFANWVAWHRAQLSWWQRVRFELKVAAVWAFLGWERMTLARTLDADGNEHKHDNNFTVNGAQAVSSVEISVRELMTLCLTESERRFAGYDHRLLRPGTMPKLVRFALRFMRDSTCSMRRRRSRLR</sequence>
<dbReference type="SUPFAM" id="SSF47240">
    <property type="entry name" value="Ferritin-like"/>
    <property type="match status" value="1"/>
</dbReference>